<evidence type="ECO:0000256" key="3">
    <source>
        <dbReference type="ARBA" id="ARBA00022643"/>
    </source>
</evidence>
<reference evidence="8" key="1">
    <citation type="journal article" date="2012" name="Stand. Genomic Sci.">
        <title>Permanent draft genome sequence of the gliding predator Saprospira grandis strain Sa g1 (= HR1).</title>
        <authorList>
            <person name="Mavromatis K."/>
            <person name="Chertkov O."/>
            <person name="Lapidus A."/>
            <person name="Nolan M."/>
            <person name="Lucas S."/>
            <person name="Tice H."/>
            <person name="Del Rio T.G."/>
            <person name="Cheng J.F."/>
            <person name="Han C."/>
            <person name="Tapia R."/>
            <person name="Bruce D."/>
            <person name="Goodwin L.A."/>
            <person name="Pitluck S."/>
            <person name="Huntemann M."/>
            <person name="Liolios K."/>
            <person name="Pagani I."/>
            <person name="Ivanova N."/>
            <person name="Mikhailova N."/>
            <person name="Pati A."/>
            <person name="Chen A."/>
            <person name="Palaniappan K."/>
            <person name="Land M."/>
            <person name="Brambilla E.M."/>
            <person name="Rohde M."/>
            <person name="Spring S."/>
            <person name="Goker M."/>
            <person name="Detter J.C."/>
            <person name="Bristow J."/>
            <person name="Eisen J.A."/>
            <person name="Markowitz V."/>
            <person name="Hugenholtz P."/>
            <person name="Kyrpides N.C."/>
            <person name="Klenk H.P."/>
            <person name="Woyke T."/>
        </authorList>
    </citation>
    <scope>NUCLEOTIDE SEQUENCE [LARGE SCALE GENOMIC DNA]</scope>
    <source>
        <strain evidence="8">DSM 2844</strain>
    </source>
</reference>
<feature type="binding site" evidence="5">
    <location>
        <position position="155"/>
    </location>
    <ligand>
        <name>dimethylallyl phosphate</name>
        <dbReference type="ChEBI" id="CHEBI:88052"/>
    </ligand>
</feature>
<feature type="binding site" evidence="5">
    <location>
        <position position="41"/>
    </location>
    <ligand>
        <name>FMN</name>
        <dbReference type="ChEBI" id="CHEBI:58210"/>
    </ligand>
</feature>
<feature type="binding site" evidence="5">
    <location>
        <position position="171"/>
    </location>
    <ligand>
        <name>dimethylallyl phosphate</name>
        <dbReference type="ChEBI" id="CHEBI:88052"/>
    </ligand>
</feature>
<dbReference type="EC" id="2.5.1.129" evidence="5"/>
<dbReference type="InterPro" id="IPR004507">
    <property type="entry name" value="UbiX-like"/>
</dbReference>
<comment type="similarity">
    <text evidence="5">Belongs to the UbiX/PAD1 family.</text>
</comment>
<keyword evidence="4 5" id="KW-0808">Transferase</keyword>
<accession>J0P8Y9</accession>
<evidence type="ECO:0000313" key="8">
    <source>
        <dbReference type="Proteomes" id="UP000005113"/>
    </source>
</evidence>
<dbReference type="SUPFAM" id="SSF52507">
    <property type="entry name" value="Homo-oligomeric flavin-containing Cys decarboxylases, HFCD"/>
    <property type="match status" value="1"/>
</dbReference>
<comment type="catalytic activity">
    <reaction evidence="5">
        <text>dimethylallyl phosphate + FMNH2 = prenylated FMNH2 + phosphate</text>
        <dbReference type="Rhea" id="RHEA:37743"/>
        <dbReference type="ChEBI" id="CHEBI:43474"/>
        <dbReference type="ChEBI" id="CHEBI:57618"/>
        <dbReference type="ChEBI" id="CHEBI:87467"/>
        <dbReference type="ChEBI" id="CHEBI:88052"/>
        <dbReference type="EC" id="2.5.1.129"/>
    </reaction>
</comment>
<dbReference type="HOGENOM" id="CLU_074522_0_1_10"/>
<name>J0P8Y9_9BACT</name>
<dbReference type="GO" id="GO:0106141">
    <property type="term" value="F:flavin prenyltransferase activity"/>
    <property type="evidence" value="ECO:0007669"/>
    <property type="project" value="UniProtKB-EC"/>
</dbReference>
<evidence type="ECO:0000256" key="4">
    <source>
        <dbReference type="ARBA" id="ARBA00022679"/>
    </source>
</evidence>
<dbReference type="NCBIfam" id="TIGR00421">
    <property type="entry name" value="ubiX_pad"/>
    <property type="match status" value="1"/>
</dbReference>
<keyword evidence="3 5" id="KW-0288">FMN</keyword>
<dbReference type="OrthoDB" id="9781577at2"/>
<evidence type="ECO:0000259" key="6">
    <source>
        <dbReference type="Pfam" id="PF02441"/>
    </source>
</evidence>
<evidence type="ECO:0000313" key="7">
    <source>
        <dbReference type="EMBL" id="EJF54032.1"/>
    </source>
</evidence>
<proteinExistence type="inferred from homology"/>
<feature type="binding site" evidence="5">
    <location>
        <position position="125"/>
    </location>
    <ligand>
        <name>FMN</name>
        <dbReference type="ChEBI" id="CHEBI:58210"/>
    </ligand>
</feature>
<dbReference type="Pfam" id="PF02441">
    <property type="entry name" value="Flavoprotein"/>
    <property type="match status" value="1"/>
</dbReference>
<dbReference type="InterPro" id="IPR036551">
    <property type="entry name" value="Flavin_trans-like"/>
</dbReference>
<feature type="domain" description="Flavoprotein" evidence="6">
    <location>
        <begin position="5"/>
        <end position="174"/>
    </location>
</feature>
<comment type="caution">
    <text evidence="5">Lacks conserved residue(s) required for the propagation of feature annotation.</text>
</comment>
<dbReference type="HAMAP" id="MF_01984">
    <property type="entry name" value="ubiX_pad"/>
    <property type="match status" value="1"/>
</dbReference>
<dbReference type="RefSeq" id="WP_002659714.1">
    <property type="nucleotide sequence ID" value="NZ_JH719942.1"/>
</dbReference>
<dbReference type="AlphaFoldDB" id="J0P8Y9"/>
<keyword evidence="1 5" id="KW-0637">Prenyltransferase</keyword>
<dbReference type="InterPro" id="IPR003382">
    <property type="entry name" value="Flavoprotein"/>
</dbReference>
<gene>
    <name evidence="5" type="primary">ubiX</name>
    <name evidence="7" type="ORF">SapgrDRAFT_2366</name>
</gene>
<dbReference type="Gene3D" id="3.40.50.1950">
    <property type="entry name" value="Flavin prenyltransferase-like"/>
    <property type="match status" value="1"/>
</dbReference>
<organism evidence="7 8">
    <name type="scientific">Saprospira grandis DSM 2844</name>
    <dbReference type="NCBI Taxonomy" id="694433"/>
    <lineage>
        <taxon>Bacteria</taxon>
        <taxon>Pseudomonadati</taxon>
        <taxon>Bacteroidota</taxon>
        <taxon>Saprospiria</taxon>
        <taxon>Saprospirales</taxon>
        <taxon>Saprospiraceae</taxon>
        <taxon>Saprospira</taxon>
    </lineage>
</organism>
<feature type="binding site" evidence="5">
    <location>
        <begin position="12"/>
        <end position="14"/>
    </location>
    <ligand>
        <name>FMN</name>
        <dbReference type="ChEBI" id="CHEBI:58210"/>
    </ligand>
</feature>
<protein>
    <recommendedName>
        <fullName evidence="5">Flavin prenyltransferase UbiX</fullName>
        <ecNumber evidence="5">2.5.1.129</ecNumber>
    </recommendedName>
</protein>
<evidence type="ECO:0000256" key="5">
    <source>
        <dbReference type="HAMAP-Rule" id="MF_01984"/>
    </source>
</evidence>
<sequence length="191" mass="21413">MQKHKLVVAIAGASGSIYAKVLFDRLLLLQAQWEKVGVVMSDNAKYNWELELENQDYKNYPFDFYDKRDFMAPFASGSAQYNSMIVCPCSMGFLGRIAAGISDDLSSRAADVILKERRKLILLSRETPLSLIHLQNMQRLTEAGAIICPAVPSFYSKPKTFEELAATVVDRALDLAGFQLNDSYRWGESAD</sequence>
<evidence type="ECO:0000256" key="1">
    <source>
        <dbReference type="ARBA" id="ARBA00022602"/>
    </source>
</evidence>
<evidence type="ECO:0000256" key="2">
    <source>
        <dbReference type="ARBA" id="ARBA00022630"/>
    </source>
</evidence>
<dbReference type="Proteomes" id="UP000005113">
    <property type="component" value="Unassembled WGS sequence"/>
</dbReference>
<dbReference type="EMBL" id="JH719942">
    <property type="protein sequence ID" value="EJF54032.1"/>
    <property type="molecule type" value="Genomic_DNA"/>
</dbReference>
<comment type="function">
    <text evidence="5">Flavin prenyltransferase that catalyzes the synthesis of the prenylated FMN cofactor (prenyl-FMN) for 4-hydroxy-3-polyprenylbenzoic acid decarboxylase UbiD. The prenyltransferase is metal-independent and links a dimethylallyl moiety from dimethylallyl monophosphate (DMAP) to the flavin N5 and C6 atoms of FMN.</text>
</comment>
<keyword evidence="2 5" id="KW-0285">Flavoprotein</keyword>